<keyword evidence="1 7" id="KW-0489">Methyltransferase</keyword>
<accession>A0AA40CBN0</accession>
<sequence>MSPNGSPDVQAITRLVEEVKKCVEALALPDRRAALSSLRSAISVLEDPEEAAFAQIFQSPIYNFAIRMGVELGIFRKLLERNGTPVSAADLAAECAAEELLLVRIMRVLTAIGYAGESGEREYVASQLSKAMVVPYLEAFAVHSSEHSARAAIRAPEYFKLHGYKTPVDSRNCPLQFALETDLHFFDWIHRHPEKAKRFNVCMTGNKLRRREWFEWYPVAECLLKPFERRNRNDSAFLVDMGGGKGRHLEALMKSFPSTESHLVLQDLPGTISSLENLSSGIRPMSHDIFSPQPVVGALAYYTHFVLHDFTDERCRVFLRAVASAMTPGYSRLLLNEAVIPERGCPPVFATGDITMMLVLAGIQRSKRHWVELVESAGLRVVDVWVSPDDGDMEGVIEAEVAS</sequence>
<dbReference type="Gene3D" id="1.10.10.10">
    <property type="entry name" value="Winged helix-like DNA-binding domain superfamily/Winged helix DNA-binding domain"/>
    <property type="match status" value="1"/>
</dbReference>
<feature type="domain" description="O-methyltransferase C-terminal" evidence="5">
    <location>
        <begin position="237"/>
        <end position="379"/>
    </location>
</feature>
<feature type="active site" description="Proton acceptor" evidence="4">
    <location>
        <position position="308"/>
    </location>
</feature>
<protein>
    <submittedName>
        <fullName evidence="7">S-adenosyl-L-methionine-dependent methyltransferase</fullName>
    </submittedName>
</protein>
<dbReference type="InterPro" id="IPR029063">
    <property type="entry name" value="SAM-dependent_MTases_sf"/>
</dbReference>
<dbReference type="InterPro" id="IPR036390">
    <property type="entry name" value="WH_DNA-bd_sf"/>
</dbReference>
<evidence type="ECO:0000259" key="6">
    <source>
        <dbReference type="Pfam" id="PF08100"/>
    </source>
</evidence>
<reference evidence="7" key="1">
    <citation type="submission" date="2023-06" db="EMBL/GenBank/DDBJ databases">
        <title>Genome-scale phylogeny and comparative genomics of the fungal order Sordariales.</title>
        <authorList>
            <consortium name="Lawrence Berkeley National Laboratory"/>
            <person name="Hensen N."/>
            <person name="Bonometti L."/>
            <person name="Westerberg I."/>
            <person name="Brannstrom I.O."/>
            <person name="Guillou S."/>
            <person name="Cros-Aarteil S."/>
            <person name="Calhoun S."/>
            <person name="Haridas S."/>
            <person name="Kuo A."/>
            <person name="Mondo S."/>
            <person name="Pangilinan J."/>
            <person name="Riley R."/>
            <person name="Labutti K."/>
            <person name="Andreopoulos B."/>
            <person name="Lipzen A."/>
            <person name="Chen C."/>
            <person name="Yanf M."/>
            <person name="Daum C."/>
            <person name="Ng V."/>
            <person name="Clum A."/>
            <person name="Steindorff A."/>
            <person name="Ohm R."/>
            <person name="Martin F."/>
            <person name="Silar P."/>
            <person name="Natvig D."/>
            <person name="Lalanne C."/>
            <person name="Gautier V."/>
            <person name="Ament-Velasquez S.L."/>
            <person name="Kruys A."/>
            <person name="Hutchinson M.I."/>
            <person name="Powell A.J."/>
            <person name="Barry K."/>
            <person name="Miller A.N."/>
            <person name="Grigoriev I.V."/>
            <person name="Debuchy R."/>
            <person name="Gladieux P."/>
            <person name="Thoren M.H."/>
            <person name="Johannesson H."/>
        </authorList>
    </citation>
    <scope>NUCLEOTIDE SEQUENCE</scope>
    <source>
        <strain evidence="7">CBS 606.72</strain>
    </source>
</reference>
<dbReference type="InterPro" id="IPR001077">
    <property type="entry name" value="COMT_C"/>
</dbReference>
<dbReference type="InterPro" id="IPR016461">
    <property type="entry name" value="COMT-like"/>
</dbReference>
<dbReference type="AlphaFoldDB" id="A0AA40CBN0"/>
<dbReference type="PROSITE" id="PS51683">
    <property type="entry name" value="SAM_OMT_II"/>
    <property type="match status" value="1"/>
</dbReference>
<evidence type="ECO:0000259" key="5">
    <source>
        <dbReference type="Pfam" id="PF00891"/>
    </source>
</evidence>
<dbReference type="PANTHER" id="PTHR43712">
    <property type="entry name" value="PUTATIVE (AFU_ORTHOLOGUE AFUA_4G14580)-RELATED"/>
    <property type="match status" value="1"/>
</dbReference>
<feature type="domain" description="O-methyltransferase dimerisation" evidence="6">
    <location>
        <begin position="62"/>
        <end position="134"/>
    </location>
</feature>
<dbReference type="Proteomes" id="UP001175000">
    <property type="component" value="Unassembled WGS sequence"/>
</dbReference>
<dbReference type="Pfam" id="PF00891">
    <property type="entry name" value="Methyltransf_2"/>
    <property type="match status" value="1"/>
</dbReference>
<comment type="caution">
    <text evidence="7">The sequence shown here is derived from an EMBL/GenBank/DDBJ whole genome shotgun (WGS) entry which is preliminary data.</text>
</comment>
<keyword evidence="8" id="KW-1185">Reference proteome</keyword>
<dbReference type="Pfam" id="PF08100">
    <property type="entry name" value="Dimerisation"/>
    <property type="match status" value="1"/>
</dbReference>
<name>A0AA40CBN0_9PEZI</name>
<organism evidence="7 8">
    <name type="scientific">Immersiella caudata</name>
    <dbReference type="NCBI Taxonomy" id="314043"/>
    <lineage>
        <taxon>Eukaryota</taxon>
        <taxon>Fungi</taxon>
        <taxon>Dikarya</taxon>
        <taxon>Ascomycota</taxon>
        <taxon>Pezizomycotina</taxon>
        <taxon>Sordariomycetes</taxon>
        <taxon>Sordariomycetidae</taxon>
        <taxon>Sordariales</taxon>
        <taxon>Lasiosphaeriaceae</taxon>
        <taxon>Immersiella</taxon>
    </lineage>
</organism>
<evidence type="ECO:0000313" key="7">
    <source>
        <dbReference type="EMBL" id="KAK0631433.1"/>
    </source>
</evidence>
<dbReference type="InterPro" id="IPR036388">
    <property type="entry name" value="WH-like_DNA-bd_sf"/>
</dbReference>
<dbReference type="PANTHER" id="PTHR43712:SF1">
    <property type="entry name" value="HYPOTHETICAL O-METHYLTRANSFERASE (EUROFUNG)-RELATED"/>
    <property type="match status" value="1"/>
</dbReference>
<dbReference type="SUPFAM" id="SSF46785">
    <property type="entry name" value="Winged helix' DNA-binding domain"/>
    <property type="match status" value="1"/>
</dbReference>
<keyword evidence="2" id="KW-0808">Transferase</keyword>
<evidence type="ECO:0000256" key="4">
    <source>
        <dbReference type="PIRSR" id="PIRSR005739-1"/>
    </source>
</evidence>
<evidence type="ECO:0000256" key="3">
    <source>
        <dbReference type="ARBA" id="ARBA00022691"/>
    </source>
</evidence>
<dbReference type="Gene3D" id="3.40.50.150">
    <property type="entry name" value="Vaccinia Virus protein VP39"/>
    <property type="match status" value="1"/>
</dbReference>
<dbReference type="PIRSF" id="PIRSF005739">
    <property type="entry name" value="O-mtase"/>
    <property type="match status" value="1"/>
</dbReference>
<evidence type="ECO:0000256" key="1">
    <source>
        <dbReference type="ARBA" id="ARBA00022603"/>
    </source>
</evidence>
<dbReference type="InterPro" id="IPR012967">
    <property type="entry name" value="COMT_dimerisation"/>
</dbReference>
<dbReference type="GO" id="GO:0046983">
    <property type="term" value="F:protein dimerization activity"/>
    <property type="evidence" value="ECO:0007669"/>
    <property type="project" value="InterPro"/>
</dbReference>
<dbReference type="GO" id="GO:0008171">
    <property type="term" value="F:O-methyltransferase activity"/>
    <property type="evidence" value="ECO:0007669"/>
    <property type="project" value="InterPro"/>
</dbReference>
<keyword evidence="3" id="KW-0949">S-adenosyl-L-methionine</keyword>
<evidence type="ECO:0000256" key="2">
    <source>
        <dbReference type="ARBA" id="ARBA00022679"/>
    </source>
</evidence>
<evidence type="ECO:0000313" key="8">
    <source>
        <dbReference type="Proteomes" id="UP001175000"/>
    </source>
</evidence>
<dbReference type="SUPFAM" id="SSF53335">
    <property type="entry name" value="S-adenosyl-L-methionine-dependent methyltransferases"/>
    <property type="match status" value="1"/>
</dbReference>
<proteinExistence type="predicted"/>
<dbReference type="EMBL" id="JAULSU010000001">
    <property type="protein sequence ID" value="KAK0631433.1"/>
    <property type="molecule type" value="Genomic_DNA"/>
</dbReference>
<dbReference type="GO" id="GO:0032259">
    <property type="term" value="P:methylation"/>
    <property type="evidence" value="ECO:0007669"/>
    <property type="project" value="UniProtKB-KW"/>
</dbReference>
<gene>
    <name evidence="7" type="ORF">B0T14DRAFT_532209</name>
</gene>